<keyword evidence="2" id="KW-1133">Transmembrane helix</keyword>
<evidence type="ECO:0000313" key="3">
    <source>
        <dbReference type="EMBL" id="VBB09286.1"/>
    </source>
</evidence>
<dbReference type="InterPro" id="IPR021435">
    <property type="entry name" value="DUF3084"/>
</dbReference>
<dbReference type="Gene3D" id="1.10.287.1490">
    <property type="match status" value="1"/>
</dbReference>
<accession>A0A498R9A2</accession>
<keyword evidence="2" id="KW-0472">Membrane</keyword>
<dbReference type="OrthoDB" id="9812848at2"/>
<reference evidence="3 4" key="1">
    <citation type="submission" date="2018-06" db="EMBL/GenBank/DDBJ databases">
        <authorList>
            <person name="Strepis N."/>
        </authorList>
    </citation>
    <scope>NUCLEOTIDE SEQUENCE [LARGE SCALE GENOMIC DNA]</scope>
    <source>
        <strain evidence="3">LUCI</strain>
    </source>
</reference>
<dbReference type="Proteomes" id="UP000277811">
    <property type="component" value="Unassembled WGS sequence"/>
</dbReference>
<keyword evidence="2" id="KW-0812">Transmembrane</keyword>
<proteinExistence type="predicted"/>
<dbReference type="Pfam" id="PF11283">
    <property type="entry name" value="DUF3084"/>
    <property type="match status" value="1"/>
</dbReference>
<dbReference type="AlphaFoldDB" id="A0A498R9A2"/>
<sequence>MYGLALIAVLVVMGGAIAYIGDKLGTKVGKRKLTIFGLRPKHTSIVVTVITGILIAASTLGILTLTSQNVRTALFGMEALRAQLDTLSQEVRAKSVELETNRAELAAKTKEYSALTAKIKDTAAKLAEITGELTEVTAERDRTAAALATVQNDYALAKGDLTKAQSEIQALQKTKTELDTRVNDLNQAKTTLQSDVDRLNDLTGKLKNGIQFVREGTVVFRAGEVLMTGVLPGGKPRAETEKALAGLVYQANRIIADKLEVKDKKLEVLWIARSDFDQVVTALSSASEDVVVRISSSGNTIYGEPVIGRIDLFPNRLVYKEGAVVYSETVDVGYDGKQAEEAVIQFLQKVNASAVKQGILPDPLKGTVGVMSGAELFDTVNRVRRIGGQVVLTAVTQNNVYTIGPLKVDIRVKSSL</sequence>
<keyword evidence="4" id="KW-1185">Reference proteome</keyword>
<evidence type="ECO:0000313" key="4">
    <source>
        <dbReference type="Proteomes" id="UP000277811"/>
    </source>
</evidence>
<gene>
    <name evidence="3" type="ORF">LUCI_4576</name>
</gene>
<evidence type="ECO:0000256" key="1">
    <source>
        <dbReference type="SAM" id="Coils"/>
    </source>
</evidence>
<evidence type="ECO:0000256" key="2">
    <source>
        <dbReference type="SAM" id="Phobius"/>
    </source>
</evidence>
<protein>
    <recommendedName>
        <fullName evidence="5">Chromosome partition protein Smc</fullName>
    </recommendedName>
</protein>
<dbReference type="EMBL" id="UPPP01000116">
    <property type="protein sequence ID" value="VBB09286.1"/>
    <property type="molecule type" value="Genomic_DNA"/>
</dbReference>
<dbReference type="RefSeq" id="WP_122630087.1">
    <property type="nucleotide sequence ID" value="NZ_UPPP01000116.1"/>
</dbReference>
<feature type="coiled-coil region" evidence="1">
    <location>
        <begin position="154"/>
        <end position="202"/>
    </location>
</feature>
<keyword evidence="1" id="KW-0175">Coiled coil</keyword>
<name>A0A498R9A2_9FIRM</name>
<evidence type="ECO:0008006" key="5">
    <source>
        <dbReference type="Google" id="ProtNLM"/>
    </source>
</evidence>
<feature type="transmembrane region" description="Helical" evidence="2">
    <location>
        <begin position="42"/>
        <end position="65"/>
    </location>
</feature>
<organism evidence="3 4">
    <name type="scientific">Lucifera butyrica</name>
    <dbReference type="NCBI Taxonomy" id="1351585"/>
    <lineage>
        <taxon>Bacteria</taxon>
        <taxon>Bacillati</taxon>
        <taxon>Bacillota</taxon>
        <taxon>Negativicutes</taxon>
        <taxon>Veillonellales</taxon>
        <taxon>Veillonellaceae</taxon>
        <taxon>Lucifera</taxon>
    </lineage>
</organism>